<organism evidence="1 2">
    <name type="scientific">Clostridium estertheticum</name>
    <dbReference type="NCBI Taxonomy" id="238834"/>
    <lineage>
        <taxon>Bacteria</taxon>
        <taxon>Bacillati</taxon>
        <taxon>Bacillota</taxon>
        <taxon>Clostridia</taxon>
        <taxon>Eubacteriales</taxon>
        <taxon>Clostridiaceae</taxon>
        <taxon>Clostridium</taxon>
    </lineage>
</organism>
<evidence type="ECO:0000313" key="1">
    <source>
        <dbReference type="EMBL" id="NNU75733.1"/>
    </source>
</evidence>
<protein>
    <submittedName>
        <fullName evidence="1">Uncharacterized protein</fullName>
    </submittedName>
</protein>
<name>A0A7Y3WS80_9CLOT</name>
<dbReference type="EMBL" id="JABEYB010000005">
    <property type="protein sequence ID" value="NNU75733.1"/>
    <property type="molecule type" value="Genomic_DNA"/>
</dbReference>
<gene>
    <name evidence="1" type="ORF">HLQ16_07295</name>
</gene>
<accession>A0A7Y3WS80</accession>
<comment type="caution">
    <text evidence="1">The sequence shown here is derived from an EMBL/GenBank/DDBJ whole genome shotgun (WGS) entry which is preliminary data.</text>
</comment>
<dbReference type="AlphaFoldDB" id="A0A7Y3WS80"/>
<reference evidence="1 2" key="1">
    <citation type="submission" date="2020-05" db="EMBL/GenBank/DDBJ databases">
        <title>Complete genome of Clostridium estertheticum subspecies estertheticum, isolated from Vacuum packed lamb meat from New Zealand imported to Switzerland.</title>
        <authorList>
            <person name="Wambui J."/>
            <person name="Stevens M.J.A."/>
            <person name="Stephan R."/>
        </authorList>
    </citation>
    <scope>NUCLEOTIDE SEQUENCE [LARGE SCALE GENOMIC DNA]</scope>
    <source>
        <strain evidence="1 2">CEST001</strain>
    </source>
</reference>
<evidence type="ECO:0000313" key="2">
    <source>
        <dbReference type="Proteomes" id="UP000531659"/>
    </source>
</evidence>
<dbReference type="RefSeq" id="WP_171296507.1">
    <property type="nucleotide sequence ID" value="NZ_CP087098.1"/>
</dbReference>
<dbReference type="Proteomes" id="UP000531659">
    <property type="component" value="Unassembled WGS sequence"/>
</dbReference>
<sequence>MAKCVRSIHTNEIPAKEKIDALDKAKELALKLNELHGLYFLVTNVSDKMEVNLIWMMLKIYLIITRMN</sequence>
<proteinExistence type="predicted"/>